<evidence type="ECO:0000256" key="8">
    <source>
        <dbReference type="ARBA" id="ARBA00022840"/>
    </source>
</evidence>
<dbReference type="InterPro" id="IPR027417">
    <property type="entry name" value="P-loop_NTPase"/>
</dbReference>
<evidence type="ECO:0000256" key="5">
    <source>
        <dbReference type="ARBA" id="ARBA00022727"/>
    </source>
</evidence>
<dbReference type="GO" id="GO:0005524">
    <property type="term" value="F:ATP binding"/>
    <property type="evidence" value="ECO:0007669"/>
    <property type="project" value="UniProtKB-UniRule"/>
</dbReference>
<evidence type="ECO:0000256" key="9">
    <source>
        <dbReference type="ARBA" id="ARBA00048743"/>
    </source>
</evidence>
<dbReference type="EMBL" id="CP003703">
    <property type="protein sequence ID" value="AFN65411.1"/>
    <property type="molecule type" value="Genomic_DNA"/>
</dbReference>
<feature type="binding site" evidence="10">
    <location>
        <begin position="11"/>
        <end position="18"/>
    </location>
    <ligand>
        <name>ATP</name>
        <dbReference type="ChEBI" id="CHEBI:30616"/>
    </ligand>
</feature>
<dbReference type="GO" id="GO:0006227">
    <property type="term" value="P:dUDP biosynthetic process"/>
    <property type="evidence" value="ECO:0007669"/>
    <property type="project" value="TreeGrafter"/>
</dbReference>
<evidence type="ECO:0000256" key="2">
    <source>
        <dbReference type="ARBA" id="ARBA00012980"/>
    </source>
</evidence>
<evidence type="ECO:0000256" key="10">
    <source>
        <dbReference type="HAMAP-Rule" id="MF_00165"/>
    </source>
</evidence>
<dbReference type="InterPro" id="IPR018094">
    <property type="entry name" value="Thymidylate_kinase"/>
</dbReference>
<comment type="catalytic activity">
    <reaction evidence="9 10">
        <text>dTMP + ATP = dTDP + ADP</text>
        <dbReference type="Rhea" id="RHEA:13517"/>
        <dbReference type="ChEBI" id="CHEBI:30616"/>
        <dbReference type="ChEBI" id="CHEBI:58369"/>
        <dbReference type="ChEBI" id="CHEBI:63528"/>
        <dbReference type="ChEBI" id="CHEBI:456216"/>
        <dbReference type="EC" id="2.7.4.9"/>
    </reaction>
</comment>
<dbReference type="PANTHER" id="PTHR10344:SF4">
    <property type="entry name" value="UMP-CMP KINASE 2, MITOCHONDRIAL"/>
    <property type="match status" value="1"/>
</dbReference>
<dbReference type="OrthoDB" id="9774907at2"/>
<evidence type="ECO:0000256" key="4">
    <source>
        <dbReference type="ARBA" id="ARBA00022679"/>
    </source>
</evidence>
<evidence type="ECO:0000256" key="7">
    <source>
        <dbReference type="ARBA" id="ARBA00022777"/>
    </source>
</evidence>
<feature type="domain" description="Thymidylate kinase-like" evidence="11">
    <location>
        <begin position="9"/>
        <end position="205"/>
    </location>
</feature>
<dbReference type="PATRIC" id="fig|1197325.3.peg.684"/>
<comment type="function">
    <text evidence="10">Phosphorylation of dTMP to form dTDP in both de novo and salvage pathways of dTTP synthesis.</text>
</comment>
<keyword evidence="13" id="KW-1185">Reference proteome</keyword>
<sequence>MKNNFFIVIEGIDASGKTGLIELLKSQLELEQNSSIKNYFGEKIYFTSEPYGPNKETKYSQLSSLIFSNCFSSVSEAFLFLAMRSDHLFNFIIPKLQENSLIFCDRYYLSTLAYQAYLKKVELDLLDSNMKYISKGTKPLVTFVLQISKEEHSKHKSHKREDNKYDSVNSFSYDSLVSAYDWAIQHLRESGEEIVLIPSSLSWEEKAQLVISYIERLIAK</sequence>
<keyword evidence="5 10" id="KW-0545">Nucleotide biosynthesis</keyword>
<name>I6YBM5_MYCWM</name>
<gene>
    <name evidence="10" type="primary">tmk</name>
    <name evidence="12" type="ordered locus">WEN_03160</name>
</gene>
<reference evidence="12 13" key="1">
    <citation type="journal article" date="2012" name="J. Bacteriol.">
        <title>Complete genome sequence of Mycoplasma wenyonii strain Massachusetts.</title>
        <authorList>
            <person name="Dos Santos A.P."/>
            <person name="Guimaraes A.M."/>
            <person name="do Nascimento N.C."/>
            <person name="Sanmiguel P.J."/>
            <person name="Messick J.B."/>
        </authorList>
    </citation>
    <scope>NUCLEOTIDE SEQUENCE [LARGE SCALE GENOMIC DNA]</scope>
    <source>
        <strain evidence="12 13">Massachusetts</strain>
    </source>
</reference>
<dbReference type="GO" id="GO:0004798">
    <property type="term" value="F:dTMP kinase activity"/>
    <property type="evidence" value="ECO:0007669"/>
    <property type="project" value="UniProtKB-UniRule"/>
</dbReference>
<keyword evidence="8 10" id="KW-0067">ATP-binding</keyword>
<dbReference type="CDD" id="cd01672">
    <property type="entry name" value="TMPK"/>
    <property type="match status" value="1"/>
</dbReference>
<accession>I6YBM5</accession>
<dbReference type="NCBIfam" id="TIGR00041">
    <property type="entry name" value="DTMP_kinase"/>
    <property type="match status" value="1"/>
</dbReference>
<dbReference type="PANTHER" id="PTHR10344">
    <property type="entry name" value="THYMIDYLATE KINASE"/>
    <property type="match status" value="1"/>
</dbReference>
<protein>
    <recommendedName>
        <fullName evidence="3 10">Thymidylate kinase</fullName>
        <ecNumber evidence="2 10">2.7.4.9</ecNumber>
    </recommendedName>
    <alternativeName>
        <fullName evidence="10">dTMP kinase</fullName>
    </alternativeName>
</protein>
<keyword evidence="7 10" id="KW-0418">Kinase</keyword>
<dbReference type="Proteomes" id="UP000009005">
    <property type="component" value="Chromosome"/>
</dbReference>
<dbReference type="EC" id="2.7.4.9" evidence="2 10"/>
<comment type="similarity">
    <text evidence="1 10">Belongs to the thymidylate kinase family.</text>
</comment>
<dbReference type="GO" id="GO:0006235">
    <property type="term" value="P:dTTP biosynthetic process"/>
    <property type="evidence" value="ECO:0007669"/>
    <property type="project" value="UniProtKB-UniRule"/>
</dbReference>
<evidence type="ECO:0000256" key="1">
    <source>
        <dbReference type="ARBA" id="ARBA00009776"/>
    </source>
</evidence>
<dbReference type="InterPro" id="IPR039430">
    <property type="entry name" value="Thymidylate_kin-like_dom"/>
</dbReference>
<proteinExistence type="inferred from homology"/>
<dbReference type="Pfam" id="PF02223">
    <property type="entry name" value="Thymidylate_kin"/>
    <property type="match status" value="1"/>
</dbReference>
<dbReference type="SUPFAM" id="SSF52540">
    <property type="entry name" value="P-loop containing nucleoside triphosphate hydrolases"/>
    <property type="match status" value="1"/>
</dbReference>
<keyword evidence="6 10" id="KW-0547">Nucleotide-binding</keyword>
<dbReference type="STRING" id="1197325.WEN_03160"/>
<dbReference type="KEGG" id="mwe:WEN_03160"/>
<dbReference type="HOGENOM" id="CLU_049131_0_2_14"/>
<dbReference type="HAMAP" id="MF_00165">
    <property type="entry name" value="Thymidylate_kinase"/>
    <property type="match status" value="1"/>
</dbReference>
<keyword evidence="4 10" id="KW-0808">Transferase</keyword>
<evidence type="ECO:0000256" key="3">
    <source>
        <dbReference type="ARBA" id="ARBA00017144"/>
    </source>
</evidence>
<dbReference type="GO" id="GO:0006233">
    <property type="term" value="P:dTDP biosynthetic process"/>
    <property type="evidence" value="ECO:0007669"/>
    <property type="project" value="InterPro"/>
</dbReference>
<dbReference type="AlphaFoldDB" id="I6YBM5"/>
<dbReference type="RefSeq" id="WP_014850120.1">
    <property type="nucleotide sequence ID" value="NC_018149.1"/>
</dbReference>
<evidence type="ECO:0000313" key="13">
    <source>
        <dbReference type="Proteomes" id="UP000009005"/>
    </source>
</evidence>
<dbReference type="GO" id="GO:0005737">
    <property type="term" value="C:cytoplasm"/>
    <property type="evidence" value="ECO:0007669"/>
    <property type="project" value="TreeGrafter"/>
</dbReference>
<organism evidence="12 13">
    <name type="scientific">Mycoplasma wenyonii (strain Massachusetts)</name>
    <name type="common">Eperythrozoon wenyonii</name>
    <dbReference type="NCBI Taxonomy" id="1197325"/>
    <lineage>
        <taxon>Bacteria</taxon>
        <taxon>Bacillati</taxon>
        <taxon>Mycoplasmatota</taxon>
        <taxon>Mollicutes</taxon>
        <taxon>Mycoplasmataceae</taxon>
        <taxon>Mycoplasma</taxon>
    </lineage>
</organism>
<evidence type="ECO:0000259" key="11">
    <source>
        <dbReference type="Pfam" id="PF02223"/>
    </source>
</evidence>
<dbReference type="Gene3D" id="3.40.50.300">
    <property type="entry name" value="P-loop containing nucleotide triphosphate hydrolases"/>
    <property type="match status" value="1"/>
</dbReference>
<evidence type="ECO:0000256" key="6">
    <source>
        <dbReference type="ARBA" id="ARBA00022741"/>
    </source>
</evidence>
<evidence type="ECO:0000313" key="12">
    <source>
        <dbReference type="EMBL" id="AFN65411.1"/>
    </source>
</evidence>